<dbReference type="InterPro" id="IPR003439">
    <property type="entry name" value="ABC_transporter-like_ATP-bd"/>
</dbReference>
<reference evidence="10 11" key="1">
    <citation type="submission" date="2012-07" db="EMBL/GenBank/DDBJ databases">
        <authorList>
            <person name="Durkin A.S."/>
            <person name="McCorrison J."/>
            <person name="Torralba M."/>
            <person name="Gillis M."/>
            <person name="Methe B."/>
            <person name="Sutton G."/>
            <person name="Nelson K.E."/>
        </authorList>
    </citation>
    <scope>NUCLEOTIDE SEQUENCE [LARGE SCALE GENOMIC DNA]</scope>
    <source>
        <strain evidence="10 11">OBRC8</strain>
    </source>
</reference>
<dbReference type="Gene3D" id="3.40.50.300">
    <property type="entry name" value="P-loop containing nucleotide triphosphate hydrolases"/>
    <property type="match status" value="1"/>
</dbReference>
<accession>J5WP74</accession>
<dbReference type="PIRSF" id="PIRSF039085">
    <property type="entry name" value="ABC_ATPase_HisP"/>
    <property type="match status" value="1"/>
</dbReference>
<dbReference type="PATRIC" id="fig|796941.3.peg.710"/>
<keyword evidence="7" id="KW-0029">Amino-acid transport</keyword>
<sequence>MIRVEKLKKSYGKKEVLKEVSTVINDGEVVVVIGPSGSGKSTFLRCLNRLEEINEGKIFYNDIEITDKDVDIDKLRQKIGMVFQHFNLFPHKTIIENITLAPINTGIMNKEEAQKTALELLGKMGLSEKADVYPASLSGGQKQRVAIARALAMKPEVMLFDEATSALDPEMVGEVLSVMKDLAKEGMTMVVVTHEMGFAKEVSDRVLFMEEGIIYEEGSPEDIFSNPKEIRTKEFLSKVL</sequence>
<dbReference type="EMBL" id="ALNK01000015">
    <property type="protein sequence ID" value="EJU23402.1"/>
    <property type="molecule type" value="Genomic_DNA"/>
</dbReference>
<feature type="domain" description="ABC transporter" evidence="9">
    <location>
        <begin position="2"/>
        <end position="236"/>
    </location>
</feature>
<keyword evidence="3" id="KW-0813">Transport</keyword>
<dbReference type="GO" id="GO:0005886">
    <property type="term" value="C:plasma membrane"/>
    <property type="evidence" value="ECO:0007669"/>
    <property type="project" value="UniProtKB-SubCell"/>
</dbReference>
<dbReference type="AlphaFoldDB" id="J5WP74"/>
<evidence type="ECO:0000256" key="4">
    <source>
        <dbReference type="ARBA" id="ARBA00022475"/>
    </source>
</evidence>
<dbReference type="PANTHER" id="PTHR43166">
    <property type="entry name" value="AMINO ACID IMPORT ATP-BINDING PROTEIN"/>
    <property type="match status" value="1"/>
</dbReference>
<evidence type="ECO:0000256" key="7">
    <source>
        <dbReference type="ARBA" id="ARBA00022970"/>
    </source>
</evidence>
<evidence type="ECO:0000256" key="1">
    <source>
        <dbReference type="ARBA" id="ARBA00004202"/>
    </source>
</evidence>
<dbReference type="CDD" id="cd03262">
    <property type="entry name" value="ABC_HisP_GlnQ"/>
    <property type="match status" value="1"/>
</dbReference>
<dbReference type="PANTHER" id="PTHR43166:SF9">
    <property type="entry name" value="GLUTAMATE_ASPARTATE IMPORT ATP-BINDING PROTEIN GLTL"/>
    <property type="match status" value="1"/>
</dbReference>
<protein>
    <recommendedName>
        <fullName evidence="9">ABC transporter domain-containing protein</fullName>
    </recommendedName>
</protein>
<dbReference type="PROSITE" id="PS50893">
    <property type="entry name" value="ABC_TRANSPORTER_2"/>
    <property type="match status" value="1"/>
</dbReference>
<comment type="similarity">
    <text evidence="2">Belongs to the ABC transporter superfamily.</text>
</comment>
<keyword evidence="4" id="KW-1003">Cell membrane</keyword>
<dbReference type="Pfam" id="PF00005">
    <property type="entry name" value="ABC_tran"/>
    <property type="match status" value="1"/>
</dbReference>
<evidence type="ECO:0000256" key="5">
    <source>
        <dbReference type="ARBA" id="ARBA00022741"/>
    </source>
</evidence>
<dbReference type="InterPro" id="IPR030679">
    <property type="entry name" value="ABC_ATPase_HisP-typ"/>
</dbReference>
<dbReference type="PROSITE" id="PS00211">
    <property type="entry name" value="ABC_TRANSPORTER_1"/>
    <property type="match status" value="1"/>
</dbReference>
<keyword evidence="8" id="KW-0472">Membrane</keyword>
<dbReference type="RefSeq" id="WP_009530607.1">
    <property type="nucleotide sequence ID" value="NZ_ALNK01000015.1"/>
</dbReference>
<dbReference type="GO" id="GO:0015424">
    <property type="term" value="F:ABC-type amino acid transporter activity"/>
    <property type="evidence" value="ECO:0007669"/>
    <property type="project" value="InterPro"/>
</dbReference>
<evidence type="ECO:0000256" key="3">
    <source>
        <dbReference type="ARBA" id="ARBA00022448"/>
    </source>
</evidence>
<dbReference type="GO" id="GO:0005524">
    <property type="term" value="F:ATP binding"/>
    <property type="evidence" value="ECO:0007669"/>
    <property type="project" value="UniProtKB-KW"/>
</dbReference>
<dbReference type="InterPro" id="IPR017871">
    <property type="entry name" value="ABC_transporter-like_CS"/>
</dbReference>
<comment type="caution">
    <text evidence="10">The sequence shown here is derived from an EMBL/GenBank/DDBJ whole genome shotgun (WGS) entry which is preliminary data.</text>
</comment>
<dbReference type="SMART" id="SM00382">
    <property type="entry name" value="AAA"/>
    <property type="match status" value="1"/>
</dbReference>
<dbReference type="InterPro" id="IPR050086">
    <property type="entry name" value="MetN_ABC_transporter-like"/>
</dbReference>
<evidence type="ECO:0000313" key="10">
    <source>
        <dbReference type="EMBL" id="EJU23402.1"/>
    </source>
</evidence>
<proteinExistence type="inferred from homology"/>
<keyword evidence="5" id="KW-0547">Nucleotide-binding</keyword>
<organism evidence="10 11">
    <name type="scientific">Peptoanaerobacter stomatis</name>
    <dbReference type="NCBI Taxonomy" id="796937"/>
    <lineage>
        <taxon>Bacteria</taxon>
        <taxon>Bacillati</taxon>
        <taxon>Bacillota</taxon>
        <taxon>Clostridia</taxon>
        <taxon>Peptostreptococcales</taxon>
        <taxon>Filifactoraceae</taxon>
        <taxon>Peptoanaerobacter</taxon>
    </lineage>
</organism>
<evidence type="ECO:0000256" key="8">
    <source>
        <dbReference type="ARBA" id="ARBA00023136"/>
    </source>
</evidence>
<keyword evidence="11" id="KW-1185">Reference proteome</keyword>
<dbReference type="Proteomes" id="UP000005244">
    <property type="component" value="Unassembled WGS sequence"/>
</dbReference>
<evidence type="ECO:0000259" key="9">
    <source>
        <dbReference type="PROSITE" id="PS50893"/>
    </source>
</evidence>
<name>J5WP74_9FIRM</name>
<evidence type="ECO:0000313" key="11">
    <source>
        <dbReference type="Proteomes" id="UP000005244"/>
    </source>
</evidence>
<dbReference type="GO" id="GO:0016887">
    <property type="term" value="F:ATP hydrolysis activity"/>
    <property type="evidence" value="ECO:0007669"/>
    <property type="project" value="InterPro"/>
</dbReference>
<evidence type="ECO:0000256" key="2">
    <source>
        <dbReference type="ARBA" id="ARBA00005417"/>
    </source>
</evidence>
<dbReference type="InterPro" id="IPR027417">
    <property type="entry name" value="P-loop_NTPase"/>
</dbReference>
<dbReference type="SUPFAM" id="SSF52540">
    <property type="entry name" value="P-loop containing nucleoside triphosphate hydrolases"/>
    <property type="match status" value="1"/>
</dbReference>
<dbReference type="InterPro" id="IPR003593">
    <property type="entry name" value="AAA+_ATPase"/>
</dbReference>
<keyword evidence="6" id="KW-0067">ATP-binding</keyword>
<gene>
    <name evidence="10" type="ORF">HMPREF1143_2070</name>
</gene>
<dbReference type="FunFam" id="3.40.50.300:FF:000020">
    <property type="entry name" value="Amino acid ABC transporter ATP-binding component"/>
    <property type="match status" value="1"/>
</dbReference>
<comment type="subcellular location">
    <subcellularLocation>
        <location evidence="1">Cell membrane</location>
        <topology evidence="1">Peripheral membrane protein</topology>
    </subcellularLocation>
</comment>
<evidence type="ECO:0000256" key="6">
    <source>
        <dbReference type="ARBA" id="ARBA00022840"/>
    </source>
</evidence>